<accession>A0ABD0XSQ6</accession>
<evidence type="ECO:0000256" key="6">
    <source>
        <dbReference type="ARBA" id="ARBA00023159"/>
    </source>
</evidence>
<keyword evidence="9" id="KW-0379">Hydroxylation</keyword>
<name>A0ABD0XSQ6_9HEMI</name>
<evidence type="ECO:0000256" key="8">
    <source>
        <dbReference type="ARBA" id="ARBA00023242"/>
    </source>
</evidence>
<evidence type="ECO:0000256" key="7">
    <source>
        <dbReference type="ARBA" id="ARBA00023163"/>
    </source>
</evidence>
<dbReference type="AlphaFoldDB" id="A0ABD0XSQ6"/>
<dbReference type="InterPro" id="IPR011598">
    <property type="entry name" value="bHLH_dom"/>
</dbReference>
<keyword evidence="2" id="KW-0677">Repeat</keyword>
<dbReference type="InterPro" id="IPR001610">
    <property type="entry name" value="PAC"/>
</dbReference>
<reference evidence="12 13" key="1">
    <citation type="submission" date="2024-07" db="EMBL/GenBank/DDBJ databases">
        <title>Chromosome-level genome assembly of the water stick insect Ranatra chinensis (Heteroptera: Nepidae).</title>
        <authorList>
            <person name="Liu X."/>
        </authorList>
    </citation>
    <scope>NUCLEOTIDE SEQUENCE [LARGE SCALE GENOMIC DNA]</scope>
    <source>
        <strain evidence="12">Cailab_2021Rc</strain>
        <tissue evidence="12">Muscle</tissue>
    </source>
</reference>
<keyword evidence="8" id="KW-0539">Nucleus</keyword>
<dbReference type="SMART" id="SM00353">
    <property type="entry name" value="HLH"/>
    <property type="match status" value="1"/>
</dbReference>
<dbReference type="CDD" id="cd00130">
    <property type="entry name" value="PAS"/>
    <property type="match status" value="2"/>
</dbReference>
<gene>
    <name evidence="12" type="ORF">AAG570_008283</name>
</gene>
<keyword evidence="5" id="KW-0238">DNA-binding</keyword>
<dbReference type="Pfam" id="PF14598">
    <property type="entry name" value="PAS_11"/>
    <property type="match status" value="1"/>
</dbReference>
<feature type="non-terminal residue" evidence="12">
    <location>
        <position position="1"/>
    </location>
</feature>
<feature type="domain" description="BHLH" evidence="11">
    <location>
        <begin position="5"/>
        <end position="58"/>
    </location>
</feature>
<dbReference type="SUPFAM" id="SSF55785">
    <property type="entry name" value="PYP-like sensor domain (PAS domain)"/>
    <property type="match status" value="2"/>
</dbReference>
<dbReference type="PROSITE" id="PS50888">
    <property type="entry name" value="BHLH"/>
    <property type="match status" value="1"/>
</dbReference>
<dbReference type="NCBIfam" id="TIGR00229">
    <property type="entry name" value="sensory_box"/>
    <property type="match status" value="1"/>
</dbReference>
<evidence type="ECO:0000256" key="1">
    <source>
        <dbReference type="ARBA" id="ARBA00004123"/>
    </source>
</evidence>
<evidence type="ECO:0000259" key="11">
    <source>
        <dbReference type="PROSITE" id="PS50888"/>
    </source>
</evidence>
<evidence type="ECO:0000256" key="5">
    <source>
        <dbReference type="ARBA" id="ARBA00023125"/>
    </source>
</evidence>
<evidence type="ECO:0000256" key="4">
    <source>
        <dbReference type="ARBA" id="ARBA00023015"/>
    </source>
</evidence>
<dbReference type="CDD" id="cd11433">
    <property type="entry name" value="bHLH-PAS_HIF"/>
    <property type="match status" value="1"/>
</dbReference>
<protein>
    <recommendedName>
        <fullName evidence="14">Transcriptional regulator sim1</fullName>
    </recommendedName>
</protein>
<keyword evidence="3" id="KW-0832">Ubl conjugation</keyword>
<keyword evidence="7" id="KW-0804">Transcription</keyword>
<dbReference type="FunFam" id="3.30.450.20:FF:000015">
    <property type="entry name" value="Hypoxia-inducible factor 1-alpha isoform 1"/>
    <property type="match status" value="1"/>
</dbReference>
<evidence type="ECO:0008006" key="14">
    <source>
        <dbReference type="Google" id="ProtNLM"/>
    </source>
</evidence>
<dbReference type="PANTHER" id="PTHR23043">
    <property type="entry name" value="HYPOXIA-INDUCIBLE FACTOR 1 ALPHA"/>
    <property type="match status" value="1"/>
</dbReference>
<dbReference type="SUPFAM" id="SSF47459">
    <property type="entry name" value="HLH, helix-loop-helix DNA-binding domain"/>
    <property type="match status" value="1"/>
</dbReference>
<proteinExistence type="predicted"/>
<comment type="caution">
    <text evidence="12">The sequence shown here is derived from an EMBL/GenBank/DDBJ whole genome shotgun (WGS) entry which is preliminary data.</text>
</comment>
<dbReference type="GO" id="GO:0003677">
    <property type="term" value="F:DNA binding"/>
    <property type="evidence" value="ECO:0007669"/>
    <property type="project" value="UniProtKB-KW"/>
</dbReference>
<dbReference type="SMART" id="SM00091">
    <property type="entry name" value="PAS"/>
    <property type="match status" value="2"/>
</dbReference>
<evidence type="ECO:0000256" key="2">
    <source>
        <dbReference type="ARBA" id="ARBA00022737"/>
    </source>
</evidence>
<sequence>RNNEKRKEKSRDAARCRRSKESEVFCDLAQVLPLPPSTVNHLDKASIMRLVIAHLRVRNIFKKIKSKEQCLKPEVHDGLFLKALGGVVLVISLDGDIVYVSNNVSIYLGVSQVDLLGHSIYDVSHPCDHSEIRDLLSGKLLPDEGIISLFLRIKCTLTSKGRNVNLKSASYKVLHIEGNLIKIEENDKDTVHFVSIGSPIPHPVNIEAPLGTYTFLSKHSLDMKYTYADERMTYFLGYNPEGLIGKSLYEFYHVLDSKSIEKAFKSLFSKGQSETGHYRFLAKGGGYIWVYTQATLIYDDKGNKPHSVVCVNYVLSERLNEVEIYSCNQLEGIEKKVDEPTRPVLSTATIFANAEPDLIESEPSPRPQPATAKIFAPRTEDMNKGFLMFSDDDSGFTILKDEPEDLTHLAPTAGDVCVPLSTPMISSPFYKDYSPLIKEDKETPFFASYRDDISSGSLSPTLSQSPGGSSLPSLCSLGEETTRFEDTTMKSLLGLDQTLDLGDTASDDLAVKAPYIPMSEGDDLPLLLASDFMWAVNFPSPNSNGSNSSWFVIPTINFGILLF</sequence>
<evidence type="ECO:0000313" key="12">
    <source>
        <dbReference type="EMBL" id="KAL1110206.1"/>
    </source>
</evidence>
<evidence type="ECO:0000256" key="3">
    <source>
        <dbReference type="ARBA" id="ARBA00022843"/>
    </source>
</evidence>
<organism evidence="12 13">
    <name type="scientific">Ranatra chinensis</name>
    <dbReference type="NCBI Taxonomy" id="642074"/>
    <lineage>
        <taxon>Eukaryota</taxon>
        <taxon>Metazoa</taxon>
        <taxon>Ecdysozoa</taxon>
        <taxon>Arthropoda</taxon>
        <taxon>Hexapoda</taxon>
        <taxon>Insecta</taxon>
        <taxon>Pterygota</taxon>
        <taxon>Neoptera</taxon>
        <taxon>Paraneoptera</taxon>
        <taxon>Hemiptera</taxon>
        <taxon>Heteroptera</taxon>
        <taxon>Panheteroptera</taxon>
        <taxon>Nepomorpha</taxon>
        <taxon>Nepidae</taxon>
        <taxon>Ranatrinae</taxon>
        <taxon>Ranatra</taxon>
    </lineage>
</organism>
<dbReference type="Pfam" id="PF00989">
    <property type="entry name" value="PAS"/>
    <property type="match status" value="1"/>
</dbReference>
<dbReference type="InterPro" id="IPR035965">
    <property type="entry name" value="PAS-like_dom_sf"/>
</dbReference>
<dbReference type="GO" id="GO:0005634">
    <property type="term" value="C:nucleus"/>
    <property type="evidence" value="ECO:0007669"/>
    <property type="project" value="UniProtKB-SubCell"/>
</dbReference>
<keyword evidence="13" id="KW-1185">Reference proteome</keyword>
<dbReference type="GO" id="GO:0045944">
    <property type="term" value="P:positive regulation of transcription by RNA polymerase II"/>
    <property type="evidence" value="ECO:0007669"/>
    <property type="project" value="UniProtKB-ARBA"/>
</dbReference>
<evidence type="ECO:0000313" key="13">
    <source>
        <dbReference type="Proteomes" id="UP001558652"/>
    </source>
</evidence>
<keyword evidence="4" id="KW-0805">Transcription regulation</keyword>
<dbReference type="Gene3D" id="3.30.450.20">
    <property type="entry name" value="PAS domain"/>
    <property type="match status" value="2"/>
</dbReference>
<dbReference type="Pfam" id="PF23171">
    <property type="entry name" value="bHLH_HIF1A"/>
    <property type="match status" value="1"/>
</dbReference>
<dbReference type="EMBL" id="JBFDAA010000023">
    <property type="protein sequence ID" value="KAL1110206.1"/>
    <property type="molecule type" value="Genomic_DNA"/>
</dbReference>
<evidence type="ECO:0000256" key="9">
    <source>
        <dbReference type="ARBA" id="ARBA00023278"/>
    </source>
</evidence>
<dbReference type="InterPro" id="IPR013767">
    <property type="entry name" value="PAS_fold"/>
</dbReference>
<dbReference type="Proteomes" id="UP001558652">
    <property type="component" value="Unassembled WGS sequence"/>
</dbReference>
<comment type="subcellular location">
    <subcellularLocation>
        <location evidence="1">Nucleus</location>
    </subcellularLocation>
</comment>
<keyword evidence="6" id="KW-0010">Activator</keyword>
<dbReference type="InterPro" id="IPR036638">
    <property type="entry name" value="HLH_DNA-bd_sf"/>
</dbReference>
<feature type="domain" description="PAS" evidence="10">
    <location>
        <begin position="220"/>
        <end position="271"/>
    </location>
</feature>
<evidence type="ECO:0000259" key="10">
    <source>
        <dbReference type="PROSITE" id="PS50112"/>
    </source>
</evidence>
<dbReference type="PROSITE" id="PS50112">
    <property type="entry name" value="PAS"/>
    <property type="match status" value="2"/>
</dbReference>
<dbReference type="InterPro" id="IPR000014">
    <property type="entry name" value="PAS"/>
</dbReference>
<dbReference type="SMART" id="SM00086">
    <property type="entry name" value="PAC"/>
    <property type="match status" value="1"/>
</dbReference>
<dbReference type="PANTHER" id="PTHR23043:SF17">
    <property type="entry name" value="PROTEIN SIMILAR"/>
    <property type="match status" value="1"/>
</dbReference>
<feature type="domain" description="PAS" evidence="10">
    <location>
        <begin position="81"/>
        <end position="143"/>
    </location>
</feature>